<name>A0ABW0KGT1_9BACL</name>
<dbReference type="PANTHER" id="PTHR43377">
    <property type="entry name" value="BILIVERDIN REDUCTASE A"/>
    <property type="match status" value="1"/>
</dbReference>
<dbReference type="SUPFAM" id="SSF55347">
    <property type="entry name" value="Glyceraldehyde-3-phosphate dehydrogenase-like, C-terminal domain"/>
    <property type="match status" value="1"/>
</dbReference>
<dbReference type="RefSeq" id="WP_270877844.1">
    <property type="nucleotide sequence ID" value="NZ_JAQFVF010000009.1"/>
</dbReference>
<evidence type="ECO:0000313" key="4">
    <source>
        <dbReference type="Proteomes" id="UP001596044"/>
    </source>
</evidence>
<gene>
    <name evidence="3" type="ORF">ACFPOG_31325</name>
</gene>
<dbReference type="PANTHER" id="PTHR43377:SF1">
    <property type="entry name" value="BILIVERDIN REDUCTASE A"/>
    <property type="match status" value="1"/>
</dbReference>
<accession>A0ABW0KGT1</accession>
<proteinExistence type="predicted"/>
<dbReference type="Gene3D" id="3.40.50.720">
    <property type="entry name" value="NAD(P)-binding Rossmann-like Domain"/>
    <property type="match status" value="1"/>
</dbReference>
<dbReference type="Pfam" id="PF01408">
    <property type="entry name" value="GFO_IDH_MocA"/>
    <property type="match status" value="1"/>
</dbReference>
<dbReference type="InterPro" id="IPR055170">
    <property type="entry name" value="GFO_IDH_MocA-like_dom"/>
</dbReference>
<keyword evidence="4" id="KW-1185">Reference proteome</keyword>
<sequence>MPKKQKIAVVGLNNIGRIHCRSYKEHPEAELVAVCDLNRELTDQAARMFGAKAYYDVSSMLEQEDIDIVSVATGGVENGSHHYAPAMAAISAGKSVLVEKPLSNDLGEAREMVSFAKEQGVRLGCNLNHRFTPMALKAKQWIDAGELGTLLFVNMKLTIGNPKESSPWLHMRALHPHSFDVLRYFAGDVKRVQAFMTKAPGRSVWSTASINLEFASGAVGHLMGSYDMDNKHPIESCEVAGQRGRFLLDNVYEALTLYRHGQEELSVYRNPVLGGFAGFDGTFRSRLDTFIRQVQAEVPPEQIEASGADGLAVQSLIEAAIQSQENGGKVIELTGAS</sequence>
<feature type="domain" description="GFO/IDH/MocA-like oxidoreductase" evidence="2">
    <location>
        <begin position="136"/>
        <end position="246"/>
    </location>
</feature>
<dbReference type="InterPro" id="IPR051450">
    <property type="entry name" value="Gfo/Idh/MocA_Oxidoreductases"/>
</dbReference>
<comment type="caution">
    <text evidence="3">The sequence shown here is derived from an EMBL/GenBank/DDBJ whole genome shotgun (WGS) entry which is preliminary data.</text>
</comment>
<dbReference type="Proteomes" id="UP001596044">
    <property type="component" value="Unassembled WGS sequence"/>
</dbReference>
<protein>
    <submittedName>
        <fullName evidence="3">Gfo/Idh/MocA family protein</fullName>
    </submittedName>
</protein>
<evidence type="ECO:0000313" key="3">
    <source>
        <dbReference type="EMBL" id="MFC5452700.1"/>
    </source>
</evidence>
<dbReference type="InterPro" id="IPR000683">
    <property type="entry name" value="Gfo/Idh/MocA-like_OxRdtase_N"/>
</dbReference>
<evidence type="ECO:0000259" key="2">
    <source>
        <dbReference type="Pfam" id="PF22725"/>
    </source>
</evidence>
<reference evidence="4" key="1">
    <citation type="journal article" date="2019" name="Int. J. Syst. Evol. Microbiol.">
        <title>The Global Catalogue of Microorganisms (GCM) 10K type strain sequencing project: providing services to taxonomists for standard genome sequencing and annotation.</title>
        <authorList>
            <consortium name="The Broad Institute Genomics Platform"/>
            <consortium name="The Broad Institute Genome Sequencing Center for Infectious Disease"/>
            <person name="Wu L."/>
            <person name="Ma J."/>
        </authorList>
    </citation>
    <scope>NUCLEOTIDE SEQUENCE [LARGE SCALE GENOMIC DNA]</scope>
    <source>
        <strain evidence="4">KACC 11904</strain>
    </source>
</reference>
<evidence type="ECO:0000259" key="1">
    <source>
        <dbReference type="Pfam" id="PF01408"/>
    </source>
</evidence>
<dbReference type="InterPro" id="IPR036291">
    <property type="entry name" value="NAD(P)-bd_dom_sf"/>
</dbReference>
<organism evidence="3 4">
    <name type="scientific">Paenibacillus aestuarii</name>
    <dbReference type="NCBI Taxonomy" id="516965"/>
    <lineage>
        <taxon>Bacteria</taxon>
        <taxon>Bacillati</taxon>
        <taxon>Bacillota</taxon>
        <taxon>Bacilli</taxon>
        <taxon>Bacillales</taxon>
        <taxon>Paenibacillaceae</taxon>
        <taxon>Paenibacillus</taxon>
    </lineage>
</organism>
<dbReference type="Gene3D" id="3.30.360.10">
    <property type="entry name" value="Dihydrodipicolinate Reductase, domain 2"/>
    <property type="match status" value="1"/>
</dbReference>
<dbReference type="SUPFAM" id="SSF51735">
    <property type="entry name" value="NAD(P)-binding Rossmann-fold domains"/>
    <property type="match status" value="1"/>
</dbReference>
<dbReference type="EMBL" id="JBHSMJ010000063">
    <property type="protein sequence ID" value="MFC5452700.1"/>
    <property type="molecule type" value="Genomic_DNA"/>
</dbReference>
<dbReference type="Pfam" id="PF22725">
    <property type="entry name" value="GFO_IDH_MocA_C3"/>
    <property type="match status" value="1"/>
</dbReference>
<feature type="domain" description="Gfo/Idh/MocA-like oxidoreductase N-terminal" evidence="1">
    <location>
        <begin position="6"/>
        <end position="125"/>
    </location>
</feature>